<evidence type="ECO:0000313" key="3">
    <source>
        <dbReference type="Proteomes" id="UP000807342"/>
    </source>
</evidence>
<dbReference type="AlphaFoldDB" id="A0A9P5XBH6"/>
<comment type="caution">
    <text evidence="2">The sequence shown here is derived from an EMBL/GenBank/DDBJ whole genome shotgun (WGS) entry which is preliminary data.</text>
</comment>
<gene>
    <name evidence="2" type="ORF">P691DRAFT_775502</name>
</gene>
<feature type="compositionally biased region" description="Basic and acidic residues" evidence="1">
    <location>
        <begin position="198"/>
        <end position="207"/>
    </location>
</feature>
<dbReference type="Proteomes" id="UP000807342">
    <property type="component" value="Unassembled WGS sequence"/>
</dbReference>
<accession>A0A9P5XBH6</accession>
<proteinExistence type="predicted"/>
<sequence>MSSFLRPLSKPIAAVARSGRQYAPIRAFHSPYVVLGQATRKTQPQSEASNPLTIYEKQYDFSYEPLATSYGNRTYVAAQPDASASHYEVPSGAYPTSLPYVNYSPTEAPNHKGAQVSSTSSNLAHEFTTRAAPQHYGGVGASSAIRHGIAPGEMGRIGGSFGGVAMMDWEGFTPGEGELAERNPPPDGDAAEMYSKAGVDEAWKLRK</sequence>
<feature type="region of interest" description="Disordered" evidence="1">
    <location>
        <begin position="172"/>
        <end position="207"/>
    </location>
</feature>
<evidence type="ECO:0000313" key="2">
    <source>
        <dbReference type="EMBL" id="KAF9448323.1"/>
    </source>
</evidence>
<keyword evidence="3" id="KW-1185">Reference proteome</keyword>
<reference evidence="2" key="1">
    <citation type="submission" date="2020-11" db="EMBL/GenBank/DDBJ databases">
        <authorList>
            <consortium name="DOE Joint Genome Institute"/>
            <person name="Ahrendt S."/>
            <person name="Riley R."/>
            <person name="Andreopoulos W."/>
            <person name="Labutti K."/>
            <person name="Pangilinan J."/>
            <person name="Ruiz-Duenas F.J."/>
            <person name="Barrasa J.M."/>
            <person name="Sanchez-Garcia M."/>
            <person name="Camarero S."/>
            <person name="Miyauchi S."/>
            <person name="Serrano A."/>
            <person name="Linde D."/>
            <person name="Babiker R."/>
            <person name="Drula E."/>
            <person name="Ayuso-Fernandez I."/>
            <person name="Pacheco R."/>
            <person name="Padilla G."/>
            <person name="Ferreira P."/>
            <person name="Barriuso J."/>
            <person name="Kellner H."/>
            <person name="Castanera R."/>
            <person name="Alfaro M."/>
            <person name="Ramirez L."/>
            <person name="Pisabarro A.G."/>
            <person name="Kuo A."/>
            <person name="Tritt A."/>
            <person name="Lipzen A."/>
            <person name="He G."/>
            <person name="Yan M."/>
            <person name="Ng V."/>
            <person name="Cullen D."/>
            <person name="Martin F."/>
            <person name="Rosso M.-N."/>
            <person name="Henrissat B."/>
            <person name="Hibbett D."/>
            <person name="Martinez A.T."/>
            <person name="Grigoriev I.V."/>
        </authorList>
    </citation>
    <scope>NUCLEOTIDE SEQUENCE</scope>
    <source>
        <strain evidence="2">MF-IS2</strain>
    </source>
</reference>
<dbReference type="OrthoDB" id="3355886at2759"/>
<protein>
    <submittedName>
        <fullName evidence="2">Uncharacterized protein</fullName>
    </submittedName>
</protein>
<dbReference type="EMBL" id="MU151165">
    <property type="protein sequence ID" value="KAF9448323.1"/>
    <property type="molecule type" value="Genomic_DNA"/>
</dbReference>
<evidence type="ECO:0000256" key="1">
    <source>
        <dbReference type="SAM" id="MobiDB-lite"/>
    </source>
</evidence>
<name>A0A9P5XBH6_9AGAR</name>
<organism evidence="2 3">
    <name type="scientific">Macrolepiota fuliginosa MF-IS2</name>
    <dbReference type="NCBI Taxonomy" id="1400762"/>
    <lineage>
        <taxon>Eukaryota</taxon>
        <taxon>Fungi</taxon>
        <taxon>Dikarya</taxon>
        <taxon>Basidiomycota</taxon>
        <taxon>Agaricomycotina</taxon>
        <taxon>Agaricomycetes</taxon>
        <taxon>Agaricomycetidae</taxon>
        <taxon>Agaricales</taxon>
        <taxon>Agaricineae</taxon>
        <taxon>Agaricaceae</taxon>
        <taxon>Macrolepiota</taxon>
    </lineage>
</organism>